<dbReference type="InterPro" id="IPR031664">
    <property type="entry name" value="DUF5085"/>
</dbReference>
<organism evidence="1 2">
    <name type="scientific">Staphylococcus agnetis</name>
    <dbReference type="NCBI Taxonomy" id="985762"/>
    <lineage>
        <taxon>Bacteria</taxon>
        <taxon>Bacillati</taxon>
        <taxon>Bacillota</taxon>
        <taxon>Bacilli</taxon>
        <taxon>Bacillales</taxon>
        <taxon>Staphylococcaceae</taxon>
        <taxon>Staphylococcus</taxon>
    </lineage>
</organism>
<reference evidence="1" key="1">
    <citation type="submission" date="2019-11" db="EMBL/GenBank/DDBJ databases">
        <title>Whole genome comparisons of Staphylococcus agnetis isolates from cattle and chickens.</title>
        <authorList>
            <person name="Rhoads D."/>
            <person name="Shwani A."/>
            <person name="Adkins P."/>
            <person name="Calcutt M."/>
            <person name="Middleton J."/>
        </authorList>
    </citation>
    <scope>NUCLEOTIDE SEQUENCE</scope>
    <source>
        <strain evidence="1">1387</strain>
    </source>
</reference>
<protein>
    <submittedName>
        <fullName evidence="1">DUF5085 family protein</fullName>
    </submittedName>
</protein>
<evidence type="ECO:0000313" key="1">
    <source>
        <dbReference type="EMBL" id="NJI03746.1"/>
    </source>
</evidence>
<evidence type="ECO:0000313" key="2">
    <source>
        <dbReference type="Proteomes" id="UP000646308"/>
    </source>
</evidence>
<name>A0AAW9YWN7_9STAP</name>
<dbReference type="Pfam" id="PF16895">
    <property type="entry name" value="DUF5085"/>
    <property type="match status" value="1"/>
</dbReference>
<dbReference type="EMBL" id="WMFL01000094">
    <property type="protein sequence ID" value="NJI03746.1"/>
    <property type="molecule type" value="Genomic_DNA"/>
</dbReference>
<dbReference type="Proteomes" id="UP000646308">
    <property type="component" value="Unassembled WGS sequence"/>
</dbReference>
<proteinExistence type="predicted"/>
<feature type="non-terminal residue" evidence="1">
    <location>
        <position position="91"/>
    </location>
</feature>
<dbReference type="RefSeq" id="WP_167697169.1">
    <property type="nucleotide sequence ID" value="NZ_WMFL01000094.1"/>
</dbReference>
<accession>A0AAW9YWN7</accession>
<sequence>MNEISFDNMVFRDVAYKEYLDFSISNMDIYIKMFLNSIRNKGLEPIGPLIMAYTQIMKDQKVNVEFLMPVNGVFKSDMNLNFRSYLCIDEM</sequence>
<gene>
    <name evidence="1" type="ORF">GLV84_12980</name>
</gene>
<comment type="caution">
    <text evidence="1">The sequence shown here is derived from an EMBL/GenBank/DDBJ whole genome shotgun (WGS) entry which is preliminary data.</text>
</comment>
<dbReference type="AlphaFoldDB" id="A0AAW9YWN7"/>